<comment type="caution">
    <text evidence="3">The sequence shown here is derived from an EMBL/GenBank/DDBJ whole genome shotgun (WGS) entry which is preliminary data.</text>
</comment>
<proteinExistence type="predicted"/>
<evidence type="ECO:0000256" key="1">
    <source>
        <dbReference type="SAM" id="Coils"/>
    </source>
</evidence>
<dbReference type="AlphaFoldDB" id="A0A9P4IX31"/>
<protein>
    <submittedName>
        <fullName evidence="3">Uncharacterized protein</fullName>
    </submittedName>
</protein>
<feature type="region of interest" description="Disordered" evidence="2">
    <location>
        <begin position="212"/>
        <end position="233"/>
    </location>
</feature>
<sequence>MSPRRAHHALLQPISPPGVDGAATESAGKDNSKEFAVGFEPSPFPMILSESALAHPKDMGFSPTASPSPPPLLTPAGAFEHLASGACQTRSLLPIAIQQTIARIKRDQDQRCDTSDINSEELMPSQVQYKAVLDRNANLEARCTQLQTKYELLQSLCEKLNGDVRRVSDTVEGCMQMMLQLMNYFSEATRLAGHAEVPLQNLRQSLGDLYEALQDDAQKDQSSESALEDSKAP</sequence>
<accession>A0A9P4IX31</accession>
<feature type="compositionally biased region" description="Basic and acidic residues" evidence="2">
    <location>
        <begin position="216"/>
        <end position="233"/>
    </location>
</feature>
<feature type="coiled-coil region" evidence="1">
    <location>
        <begin position="129"/>
        <end position="156"/>
    </location>
</feature>
<reference evidence="3" key="1">
    <citation type="journal article" date="2020" name="Stud. Mycol.">
        <title>101 Dothideomycetes genomes: a test case for predicting lifestyles and emergence of pathogens.</title>
        <authorList>
            <person name="Haridas S."/>
            <person name="Albert R."/>
            <person name="Binder M."/>
            <person name="Bloem J."/>
            <person name="Labutti K."/>
            <person name="Salamov A."/>
            <person name="Andreopoulos B."/>
            <person name="Baker S."/>
            <person name="Barry K."/>
            <person name="Bills G."/>
            <person name="Bluhm B."/>
            <person name="Cannon C."/>
            <person name="Castanera R."/>
            <person name="Culley D."/>
            <person name="Daum C."/>
            <person name="Ezra D."/>
            <person name="Gonzalez J."/>
            <person name="Henrissat B."/>
            <person name="Kuo A."/>
            <person name="Liang C."/>
            <person name="Lipzen A."/>
            <person name="Lutzoni F."/>
            <person name="Magnuson J."/>
            <person name="Mondo S."/>
            <person name="Nolan M."/>
            <person name="Ohm R."/>
            <person name="Pangilinan J."/>
            <person name="Park H.-J."/>
            <person name="Ramirez L."/>
            <person name="Alfaro M."/>
            <person name="Sun H."/>
            <person name="Tritt A."/>
            <person name="Yoshinaga Y."/>
            <person name="Zwiers L.-H."/>
            <person name="Turgeon B."/>
            <person name="Goodwin S."/>
            <person name="Spatafora J."/>
            <person name="Crous P."/>
            <person name="Grigoriev I."/>
        </authorList>
    </citation>
    <scope>NUCLEOTIDE SEQUENCE</scope>
    <source>
        <strain evidence="3">CBS 260.36</strain>
    </source>
</reference>
<keyword evidence="4" id="KW-1185">Reference proteome</keyword>
<evidence type="ECO:0000313" key="4">
    <source>
        <dbReference type="Proteomes" id="UP000799439"/>
    </source>
</evidence>
<organism evidence="3 4">
    <name type="scientific">Myriangium duriaei CBS 260.36</name>
    <dbReference type="NCBI Taxonomy" id="1168546"/>
    <lineage>
        <taxon>Eukaryota</taxon>
        <taxon>Fungi</taxon>
        <taxon>Dikarya</taxon>
        <taxon>Ascomycota</taxon>
        <taxon>Pezizomycotina</taxon>
        <taxon>Dothideomycetes</taxon>
        <taxon>Dothideomycetidae</taxon>
        <taxon>Myriangiales</taxon>
        <taxon>Myriangiaceae</taxon>
        <taxon>Myriangium</taxon>
    </lineage>
</organism>
<gene>
    <name evidence="3" type="ORF">K461DRAFT_323542</name>
</gene>
<feature type="region of interest" description="Disordered" evidence="2">
    <location>
        <begin position="1"/>
        <end position="36"/>
    </location>
</feature>
<dbReference type="Proteomes" id="UP000799439">
    <property type="component" value="Unassembled WGS sequence"/>
</dbReference>
<name>A0A9P4IX31_9PEZI</name>
<evidence type="ECO:0000256" key="2">
    <source>
        <dbReference type="SAM" id="MobiDB-lite"/>
    </source>
</evidence>
<evidence type="ECO:0000313" key="3">
    <source>
        <dbReference type="EMBL" id="KAF2150065.1"/>
    </source>
</evidence>
<keyword evidence="1" id="KW-0175">Coiled coil</keyword>
<dbReference type="EMBL" id="ML996090">
    <property type="protein sequence ID" value="KAF2150065.1"/>
    <property type="molecule type" value="Genomic_DNA"/>
</dbReference>